<dbReference type="HAMAP" id="MF_00067">
    <property type="entry name" value="GmhA"/>
    <property type="match status" value="1"/>
</dbReference>
<dbReference type="CDD" id="cd05006">
    <property type="entry name" value="SIS_GmhA"/>
    <property type="match status" value="1"/>
</dbReference>
<keyword evidence="13" id="KW-1185">Reference proteome</keyword>
<dbReference type="Proteomes" id="UP001430193">
    <property type="component" value="Unassembled WGS sequence"/>
</dbReference>
<evidence type="ECO:0000256" key="7">
    <source>
        <dbReference type="ARBA" id="ARBA00022833"/>
    </source>
</evidence>
<keyword evidence="6 10" id="KW-0479">Metal-binding</keyword>
<organism evidence="12 13">
    <name type="scientific">Dyella mobilis</name>
    <dbReference type="NCBI Taxonomy" id="1849582"/>
    <lineage>
        <taxon>Bacteria</taxon>
        <taxon>Pseudomonadati</taxon>
        <taxon>Pseudomonadota</taxon>
        <taxon>Gammaproteobacteria</taxon>
        <taxon>Lysobacterales</taxon>
        <taxon>Rhodanobacteraceae</taxon>
        <taxon>Dyella</taxon>
    </lineage>
</organism>
<comment type="catalytic activity">
    <reaction evidence="1 10">
        <text>2 D-sedoheptulose 7-phosphate = D-glycero-alpha-D-manno-heptose 7-phosphate + D-glycero-beta-D-manno-heptose 7-phosphate</text>
        <dbReference type="Rhea" id="RHEA:27489"/>
        <dbReference type="ChEBI" id="CHEBI:57483"/>
        <dbReference type="ChEBI" id="CHEBI:60203"/>
        <dbReference type="ChEBI" id="CHEBI:60204"/>
        <dbReference type="EC" id="5.3.1.28"/>
    </reaction>
</comment>
<feature type="binding site" evidence="10">
    <location>
        <position position="61"/>
    </location>
    <ligand>
        <name>substrate</name>
    </ligand>
</feature>
<comment type="cofactor">
    <cofactor evidence="10">
        <name>Zn(2+)</name>
        <dbReference type="ChEBI" id="CHEBI:29105"/>
    </cofactor>
    <text evidence="10">Binds 1 zinc ion per subunit.</text>
</comment>
<feature type="domain" description="SIS" evidence="11">
    <location>
        <begin position="33"/>
        <end position="192"/>
    </location>
</feature>
<comment type="caution">
    <text evidence="12">The sequence shown here is derived from an EMBL/GenBank/DDBJ whole genome shotgun (WGS) entry which is preliminary data.</text>
</comment>
<feature type="binding site" evidence="10">
    <location>
        <position position="61"/>
    </location>
    <ligand>
        <name>Zn(2+)</name>
        <dbReference type="ChEBI" id="CHEBI:29105"/>
    </ligand>
</feature>
<keyword evidence="8 10" id="KW-0413">Isomerase</keyword>
<comment type="function">
    <text evidence="2 10">Catalyzes the isomerization of sedoheptulose 7-phosphate in D-glycero-D-manno-heptose 7-phosphate.</text>
</comment>
<comment type="subcellular location">
    <subcellularLocation>
        <location evidence="3 10">Cytoplasm</location>
    </subcellularLocation>
</comment>
<evidence type="ECO:0000256" key="10">
    <source>
        <dbReference type="HAMAP-Rule" id="MF_00067"/>
    </source>
</evidence>
<dbReference type="Pfam" id="PF13580">
    <property type="entry name" value="SIS_2"/>
    <property type="match status" value="1"/>
</dbReference>
<evidence type="ECO:0000256" key="2">
    <source>
        <dbReference type="ARBA" id="ARBA00003172"/>
    </source>
</evidence>
<dbReference type="PANTHER" id="PTHR30390:SF6">
    <property type="entry name" value="DNAA INITIATOR-ASSOCIATING PROTEIN DIAA"/>
    <property type="match status" value="1"/>
</dbReference>
<dbReference type="InterPro" id="IPR035461">
    <property type="entry name" value="GmhA/DiaA"/>
</dbReference>
<comment type="pathway">
    <text evidence="10">Carbohydrate biosynthesis; D-glycero-D-manno-heptose 7-phosphate biosynthesis; D-glycero-alpha-D-manno-heptose 7-phosphate and D-glycero-beta-D-manno-heptose 7-phosphate from sedoheptulose 7-phosphate: step 1/1.</text>
</comment>
<accession>A0ABS2KN02</accession>
<feature type="binding site" evidence="10">
    <location>
        <position position="168"/>
    </location>
    <ligand>
        <name>Zn(2+)</name>
        <dbReference type="ChEBI" id="CHEBI:29105"/>
    </ligand>
</feature>
<evidence type="ECO:0000313" key="12">
    <source>
        <dbReference type="EMBL" id="MBM7132349.1"/>
    </source>
</evidence>
<feature type="binding site" evidence="10">
    <location>
        <position position="176"/>
    </location>
    <ligand>
        <name>Zn(2+)</name>
        <dbReference type="ChEBI" id="CHEBI:29105"/>
    </ligand>
</feature>
<comment type="miscellaneous">
    <text evidence="10">The reaction produces a racemic mixture of D-glycero-alpha-D-manno-heptose 7-phosphate and D-glycero-beta-D-manno-heptose 7-phosphate.</text>
</comment>
<feature type="binding site" evidence="10">
    <location>
        <begin position="48"/>
        <end position="50"/>
    </location>
    <ligand>
        <name>substrate</name>
    </ligand>
</feature>
<dbReference type="PROSITE" id="PS51464">
    <property type="entry name" value="SIS"/>
    <property type="match status" value="1"/>
</dbReference>
<evidence type="ECO:0000313" key="13">
    <source>
        <dbReference type="Proteomes" id="UP001430193"/>
    </source>
</evidence>
<evidence type="ECO:0000256" key="3">
    <source>
        <dbReference type="ARBA" id="ARBA00004496"/>
    </source>
</evidence>
<feature type="binding site" evidence="10">
    <location>
        <position position="121"/>
    </location>
    <ligand>
        <name>substrate</name>
    </ligand>
</feature>
<dbReference type="PANTHER" id="PTHR30390">
    <property type="entry name" value="SEDOHEPTULOSE 7-PHOSPHATE ISOMERASE / DNAA INITIATOR-ASSOCIATING FACTOR FOR REPLICATION INITIATION"/>
    <property type="match status" value="1"/>
</dbReference>
<comment type="subunit">
    <text evidence="10">Homotetramer.</text>
</comment>
<keyword evidence="7 10" id="KW-0862">Zinc</keyword>
<dbReference type="GO" id="GO:0016853">
    <property type="term" value="F:isomerase activity"/>
    <property type="evidence" value="ECO:0007669"/>
    <property type="project" value="UniProtKB-KW"/>
</dbReference>
<dbReference type="Gene3D" id="3.40.50.10490">
    <property type="entry name" value="Glucose-6-phosphate isomerase like protein, domain 1"/>
    <property type="match status" value="1"/>
</dbReference>
<evidence type="ECO:0000259" key="11">
    <source>
        <dbReference type="PROSITE" id="PS51464"/>
    </source>
</evidence>
<dbReference type="InterPro" id="IPR046348">
    <property type="entry name" value="SIS_dom_sf"/>
</dbReference>
<dbReference type="InterPro" id="IPR004515">
    <property type="entry name" value="Phosphoheptose_Isoase"/>
</dbReference>
<sequence length="192" mass="20413">MLDAEFGKSIQLLTDMSKDAQLPAQVALALEHSVAALKAGCKLLFAGNGGSAADAQHWAGELVSRFYFDRPGLPAIALTTDTSILTAIGNDYGYDYVFARQVEALGQKGDVLFAISTSGNSKNVLRAIEAARAKDMLVIGFTGQHGGLMGDKCDVCFRVPSTETPRIQEGHEALGHLICALIEQEMFGHAKG</sequence>
<dbReference type="InterPro" id="IPR001347">
    <property type="entry name" value="SIS_dom"/>
</dbReference>
<keyword evidence="9 10" id="KW-0119">Carbohydrate metabolism</keyword>
<evidence type="ECO:0000256" key="6">
    <source>
        <dbReference type="ARBA" id="ARBA00022723"/>
    </source>
</evidence>
<keyword evidence="5 10" id="KW-0963">Cytoplasm</keyword>
<feature type="binding site" evidence="10">
    <location>
        <position position="57"/>
    </location>
    <ligand>
        <name>Zn(2+)</name>
        <dbReference type="ChEBI" id="CHEBI:29105"/>
    </ligand>
</feature>
<evidence type="ECO:0000256" key="1">
    <source>
        <dbReference type="ARBA" id="ARBA00000348"/>
    </source>
</evidence>
<dbReference type="SUPFAM" id="SSF53697">
    <property type="entry name" value="SIS domain"/>
    <property type="match status" value="1"/>
</dbReference>
<evidence type="ECO:0000256" key="4">
    <source>
        <dbReference type="ARBA" id="ARBA00009894"/>
    </source>
</evidence>
<comment type="similarity">
    <text evidence="4 10">Belongs to the SIS family. GmhA subfamily.</text>
</comment>
<evidence type="ECO:0000256" key="9">
    <source>
        <dbReference type="ARBA" id="ARBA00023277"/>
    </source>
</evidence>
<dbReference type="EC" id="5.3.1.28" evidence="10"/>
<proteinExistence type="inferred from homology"/>
<protein>
    <recommendedName>
        <fullName evidence="10">Phosphoheptose isomerase</fullName>
        <ecNumber evidence="10">5.3.1.28</ecNumber>
    </recommendedName>
    <alternativeName>
        <fullName evidence="10">Sedoheptulose 7-phosphate isomerase</fullName>
    </alternativeName>
</protein>
<dbReference type="InterPro" id="IPR050099">
    <property type="entry name" value="SIS_GmhA/DiaA_subfam"/>
</dbReference>
<feature type="binding site" evidence="10">
    <location>
        <begin position="116"/>
        <end position="118"/>
    </location>
    <ligand>
        <name>substrate</name>
    </ligand>
</feature>
<feature type="binding site" evidence="10">
    <location>
        <position position="168"/>
    </location>
    <ligand>
        <name>substrate</name>
    </ligand>
</feature>
<reference evidence="12" key="1">
    <citation type="submission" date="2020-10" db="EMBL/GenBank/DDBJ databases">
        <title>Phylogeny of dyella-like bacteria.</title>
        <authorList>
            <person name="Fu J."/>
        </authorList>
    </citation>
    <scope>NUCLEOTIDE SEQUENCE</scope>
    <source>
        <strain evidence="12">DHON07</strain>
    </source>
</reference>
<evidence type="ECO:0000256" key="8">
    <source>
        <dbReference type="ARBA" id="ARBA00023235"/>
    </source>
</evidence>
<name>A0ABS2KN02_9GAMM</name>
<gene>
    <name evidence="10" type="primary">gmhA</name>
    <name evidence="12" type="ORF">ISS99_22695</name>
</gene>
<feature type="binding site" evidence="10">
    <location>
        <begin position="90"/>
        <end position="91"/>
    </location>
    <ligand>
        <name>substrate</name>
    </ligand>
</feature>
<evidence type="ECO:0000256" key="5">
    <source>
        <dbReference type="ARBA" id="ARBA00022490"/>
    </source>
</evidence>
<dbReference type="EMBL" id="JADIKF010000040">
    <property type="protein sequence ID" value="MBM7132349.1"/>
    <property type="molecule type" value="Genomic_DNA"/>
</dbReference>